<sequence length="398" mass="41341">MRHAFVYDAVRTPFGRYGGALAGVRPDDLAAFALAEQVRRAPDLDPARVDDVVLGNANGAGEENRDVARMAVLLARLPLSVPGTTVNRLCASSLEAAVQAARAVECGDADLVVAGGVESMSRAPWVLPKPERAFPAGDAALVSTALGWRLVNPRMDAEWTVSLGEATERLGERYGVTRERADAWALRSHRLAQRAWDEGRYDDLVVPVPGTTLTRDEAIRPDTSAPRLAALAPVFRPEGAVTAGNASPLNDGASAALVGSQAAAGLTGLDPLARVAGRAVVAGEPQYFGYAPVEAAERALARSGVGWVDVAAVELNEAFAAQTLACVDAWGVDADIVNAWGGAVAIGHPLGASGTRVLGTLARRLVAERARWGVAAICVGAGQGVAVVLENVRNGEVS</sequence>
<evidence type="ECO:0000259" key="8">
    <source>
        <dbReference type="Pfam" id="PF00108"/>
    </source>
</evidence>
<gene>
    <name evidence="10" type="ORF">EV386_0464</name>
</gene>
<dbReference type="NCBIfam" id="TIGR01930">
    <property type="entry name" value="AcCoA-C-Actrans"/>
    <property type="match status" value="1"/>
</dbReference>
<dbReference type="InterPro" id="IPR002155">
    <property type="entry name" value="Thiolase"/>
</dbReference>
<evidence type="ECO:0000256" key="5">
    <source>
        <dbReference type="ARBA" id="ARBA00040529"/>
    </source>
</evidence>
<keyword evidence="4 7" id="KW-0012">Acyltransferase</keyword>
<protein>
    <recommendedName>
        <fullName evidence="5">Probable acetyl-CoA acetyltransferase</fullName>
        <ecNumber evidence="2">2.3.1.9</ecNumber>
    </recommendedName>
</protein>
<dbReference type="AlphaFoldDB" id="A0A4Q7M031"/>
<feature type="active site" description="Proton acceptor" evidence="6">
    <location>
        <position position="348"/>
    </location>
</feature>
<dbReference type="Pfam" id="PF00108">
    <property type="entry name" value="Thiolase_N"/>
    <property type="match status" value="1"/>
</dbReference>
<dbReference type="Gene3D" id="3.40.47.10">
    <property type="match status" value="1"/>
</dbReference>
<reference evidence="10 11" key="1">
    <citation type="submission" date="2019-02" db="EMBL/GenBank/DDBJ databases">
        <title>Sequencing the genomes of 1000 actinobacteria strains.</title>
        <authorList>
            <person name="Klenk H.-P."/>
        </authorList>
    </citation>
    <scope>NUCLEOTIDE SEQUENCE [LARGE SCALE GENOMIC DNA]</scope>
    <source>
        <strain evidence="10 11">DSM 16932</strain>
    </source>
</reference>
<dbReference type="OrthoDB" id="1402717at2"/>
<dbReference type="PANTHER" id="PTHR18919:SF107">
    <property type="entry name" value="ACETYL-COA ACETYLTRANSFERASE, CYTOSOLIC"/>
    <property type="match status" value="1"/>
</dbReference>
<dbReference type="SUPFAM" id="SSF53901">
    <property type="entry name" value="Thiolase-like"/>
    <property type="match status" value="2"/>
</dbReference>
<name>A0A4Q7M031_9MICO</name>
<evidence type="ECO:0000313" key="10">
    <source>
        <dbReference type="EMBL" id="RZS60213.1"/>
    </source>
</evidence>
<accession>A0A4Q7M031</accession>
<dbReference type="InterPro" id="IPR020610">
    <property type="entry name" value="Thiolase_AS"/>
</dbReference>
<evidence type="ECO:0000256" key="1">
    <source>
        <dbReference type="ARBA" id="ARBA00010982"/>
    </source>
</evidence>
<dbReference type="RefSeq" id="WP_130411948.1">
    <property type="nucleotide sequence ID" value="NZ_SGWX01000001.1"/>
</dbReference>
<evidence type="ECO:0000256" key="7">
    <source>
        <dbReference type="RuleBase" id="RU003557"/>
    </source>
</evidence>
<comment type="similarity">
    <text evidence="1 7">Belongs to the thiolase-like superfamily. Thiolase family.</text>
</comment>
<dbReference type="PROSITE" id="PS00099">
    <property type="entry name" value="THIOLASE_3"/>
    <property type="match status" value="1"/>
</dbReference>
<dbReference type="PROSITE" id="PS00737">
    <property type="entry name" value="THIOLASE_2"/>
    <property type="match status" value="1"/>
</dbReference>
<evidence type="ECO:0000256" key="4">
    <source>
        <dbReference type="ARBA" id="ARBA00023315"/>
    </source>
</evidence>
<dbReference type="CDD" id="cd00751">
    <property type="entry name" value="thiolase"/>
    <property type="match status" value="1"/>
</dbReference>
<dbReference type="InterPro" id="IPR020617">
    <property type="entry name" value="Thiolase_C"/>
</dbReference>
<feature type="domain" description="Thiolase N-terminal" evidence="8">
    <location>
        <begin position="6"/>
        <end position="260"/>
    </location>
</feature>
<dbReference type="EC" id="2.3.1.9" evidence="2"/>
<dbReference type="PANTHER" id="PTHR18919">
    <property type="entry name" value="ACETYL-COA C-ACYLTRANSFERASE"/>
    <property type="match status" value="1"/>
</dbReference>
<keyword evidence="11" id="KW-1185">Reference proteome</keyword>
<comment type="caution">
    <text evidence="10">The sequence shown here is derived from an EMBL/GenBank/DDBJ whole genome shotgun (WGS) entry which is preliminary data.</text>
</comment>
<dbReference type="PIRSF" id="PIRSF000429">
    <property type="entry name" value="Ac-CoA_Ac_transf"/>
    <property type="match status" value="1"/>
</dbReference>
<feature type="active site" description="Acyl-thioester intermediate" evidence="6">
    <location>
        <position position="90"/>
    </location>
</feature>
<dbReference type="InterPro" id="IPR020613">
    <property type="entry name" value="Thiolase_CS"/>
</dbReference>
<feature type="active site" description="Proton acceptor" evidence="6">
    <location>
        <position position="378"/>
    </location>
</feature>
<dbReference type="FunFam" id="3.40.47.10:FF:000010">
    <property type="entry name" value="Acetyl-CoA acetyltransferase (Thiolase)"/>
    <property type="match status" value="1"/>
</dbReference>
<dbReference type="InterPro" id="IPR020616">
    <property type="entry name" value="Thiolase_N"/>
</dbReference>
<dbReference type="InterPro" id="IPR016039">
    <property type="entry name" value="Thiolase-like"/>
</dbReference>
<dbReference type="GO" id="GO:0003985">
    <property type="term" value="F:acetyl-CoA C-acetyltransferase activity"/>
    <property type="evidence" value="ECO:0007669"/>
    <property type="project" value="UniProtKB-EC"/>
</dbReference>
<dbReference type="Pfam" id="PF02803">
    <property type="entry name" value="Thiolase_C"/>
    <property type="match status" value="1"/>
</dbReference>
<organism evidence="10 11">
    <name type="scientific">Xylanimonas ulmi</name>
    <dbReference type="NCBI Taxonomy" id="228973"/>
    <lineage>
        <taxon>Bacteria</taxon>
        <taxon>Bacillati</taxon>
        <taxon>Actinomycetota</taxon>
        <taxon>Actinomycetes</taxon>
        <taxon>Micrococcales</taxon>
        <taxon>Promicromonosporaceae</taxon>
        <taxon>Xylanimonas</taxon>
    </lineage>
</organism>
<evidence type="ECO:0000256" key="2">
    <source>
        <dbReference type="ARBA" id="ARBA00012705"/>
    </source>
</evidence>
<evidence type="ECO:0000256" key="3">
    <source>
        <dbReference type="ARBA" id="ARBA00022679"/>
    </source>
</evidence>
<dbReference type="Proteomes" id="UP000293852">
    <property type="component" value="Unassembled WGS sequence"/>
</dbReference>
<proteinExistence type="inferred from homology"/>
<dbReference type="EMBL" id="SGWX01000001">
    <property type="protein sequence ID" value="RZS60213.1"/>
    <property type="molecule type" value="Genomic_DNA"/>
</dbReference>
<evidence type="ECO:0000313" key="11">
    <source>
        <dbReference type="Proteomes" id="UP000293852"/>
    </source>
</evidence>
<evidence type="ECO:0000259" key="9">
    <source>
        <dbReference type="Pfam" id="PF02803"/>
    </source>
</evidence>
<keyword evidence="3 7" id="KW-0808">Transferase</keyword>
<evidence type="ECO:0000256" key="6">
    <source>
        <dbReference type="PIRSR" id="PIRSR000429-1"/>
    </source>
</evidence>
<feature type="domain" description="Thiolase C-terminal" evidence="9">
    <location>
        <begin position="270"/>
        <end position="390"/>
    </location>
</feature>